<dbReference type="OrthoDB" id="3685284at2"/>
<dbReference type="SUPFAM" id="SSF82607">
    <property type="entry name" value="YbaB-like"/>
    <property type="match status" value="1"/>
</dbReference>
<protein>
    <recommendedName>
        <fullName evidence="4">YbaB/EbfC DNA-binding family protein</fullName>
    </recommendedName>
</protein>
<feature type="compositionally biased region" description="Basic and acidic residues" evidence="1">
    <location>
        <begin position="124"/>
        <end position="146"/>
    </location>
</feature>
<sequence length="183" mass="19950">MTGPNVGDNAAAVNARLDQWVADAKAKAQRYQEMQAEVSRVSATESSPDGVVTVTVDANGALTDLRITDRVREMSGTQVAAAVLGAMRRAQSRLPDRVAEVMQSTIGDDQAAMDIVMANYRGRFPEVDEPEPPRTDGEHRIGRLPEDEPPPPPRPPRPAPRRRPDDEDDGWDEGGSILRRSDA</sequence>
<evidence type="ECO:0000313" key="3">
    <source>
        <dbReference type="Proteomes" id="UP000298860"/>
    </source>
</evidence>
<dbReference type="InterPro" id="IPR004401">
    <property type="entry name" value="YbaB/EbfC"/>
</dbReference>
<reference evidence="3" key="1">
    <citation type="submission" date="2019-04" db="EMBL/GenBank/DDBJ databases">
        <title>Draft genome sequence of Pseudonocardiaceae bacterium SL3-2-4.</title>
        <authorList>
            <person name="Ningsih F."/>
            <person name="Yokota A."/>
            <person name="Sakai Y."/>
            <person name="Nanatani K."/>
            <person name="Yabe S."/>
            <person name="Oetari A."/>
            <person name="Sjamsuridzal W."/>
        </authorList>
    </citation>
    <scope>NUCLEOTIDE SEQUENCE [LARGE SCALE GENOMIC DNA]</scope>
    <source>
        <strain evidence="3">SL3-2-4</strain>
    </source>
</reference>
<dbReference type="AlphaFoldDB" id="A0A4D4J0S2"/>
<name>A0A4D4J0S2_9PSEU</name>
<evidence type="ECO:0000313" key="2">
    <source>
        <dbReference type="EMBL" id="GDY30061.1"/>
    </source>
</evidence>
<proteinExistence type="predicted"/>
<accession>A0A4D4J0S2</accession>
<evidence type="ECO:0000256" key="1">
    <source>
        <dbReference type="SAM" id="MobiDB-lite"/>
    </source>
</evidence>
<organism evidence="2 3">
    <name type="scientific">Gandjariella thermophila</name>
    <dbReference type="NCBI Taxonomy" id="1931992"/>
    <lineage>
        <taxon>Bacteria</taxon>
        <taxon>Bacillati</taxon>
        <taxon>Actinomycetota</taxon>
        <taxon>Actinomycetes</taxon>
        <taxon>Pseudonocardiales</taxon>
        <taxon>Pseudonocardiaceae</taxon>
        <taxon>Gandjariella</taxon>
    </lineage>
</organism>
<dbReference type="Pfam" id="PF02575">
    <property type="entry name" value="YbaB_DNA_bd"/>
    <property type="match status" value="1"/>
</dbReference>
<evidence type="ECO:0008006" key="4">
    <source>
        <dbReference type="Google" id="ProtNLM"/>
    </source>
</evidence>
<dbReference type="GO" id="GO:0003677">
    <property type="term" value="F:DNA binding"/>
    <property type="evidence" value="ECO:0007669"/>
    <property type="project" value="InterPro"/>
</dbReference>
<dbReference type="EMBL" id="BJFL01000005">
    <property type="protein sequence ID" value="GDY30061.1"/>
    <property type="molecule type" value="Genomic_DNA"/>
</dbReference>
<dbReference type="Proteomes" id="UP000298860">
    <property type="component" value="Unassembled WGS sequence"/>
</dbReference>
<dbReference type="InterPro" id="IPR036894">
    <property type="entry name" value="YbaB-like_sf"/>
</dbReference>
<comment type="caution">
    <text evidence="2">The sequence shown here is derived from an EMBL/GenBank/DDBJ whole genome shotgun (WGS) entry which is preliminary data.</text>
</comment>
<feature type="region of interest" description="Disordered" evidence="1">
    <location>
        <begin position="124"/>
        <end position="183"/>
    </location>
</feature>
<gene>
    <name evidence="2" type="ORF">GTS_16940</name>
</gene>
<dbReference type="RefSeq" id="WP_137813177.1">
    <property type="nucleotide sequence ID" value="NZ_BJFL01000005.1"/>
</dbReference>
<keyword evidence="3" id="KW-1185">Reference proteome</keyword>
<dbReference type="Gene3D" id="3.30.1310.10">
    <property type="entry name" value="Nucleoid-associated protein YbaB-like domain"/>
    <property type="match status" value="1"/>
</dbReference>